<evidence type="ECO:0000256" key="2">
    <source>
        <dbReference type="ARBA" id="ARBA00023015"/>
    </source>
</evidence>
<dbReference type="EMBL" id="FQYP01000004">
    <property type="protein sequence ID" value="SHI94080.1"/>
    <property type="molecule type" value="Genomic_DNA"/>
</dbReference>
<evidence type="ECO:0000259" key="5">
    <source>
        <dbReference type="Pfam" id="PF04542"/>
    </source>
</evidence>
<dbReference type="InterPro" id="IPR014327">
    <property type="entry name" value="RNA_pol_sigma70_bacteroid"/>
</dbReference>
<dbReference type="PANTHER" id="PTHR43133">
    <property type="entry name" value="RNA POLYMERASE ECF-TYPE SIGMA FACTO"/>
    <property type="match status" value="1"/>
</dbReference>
<dbReference type="Gene3D" id="1.10.1740.10">
    <property type="match status" value="1"/>
</dbReference>
<dbReference type="NCBIfam" id="TIGR02985">
    <property type="entry name" value="Sig70_bacteroi1"/>
    <property type="match status" value="1"/>
</dbReference>
<dbReference type="RefSeq" id="WP_073315976.1">
    <property type="nucleotide sequence ID" value="NZ_FQYP01000004.1"/>
</dbReference>
<reference evidence="8" key="1">
    <citation type="submission" date="2016-11" db="EMBL/GenBank/DDBJ databases">
        <authorList>
            <person name="Varghese N."/>
            <person name="Submissions S."/>
        </authorList>
    </citation>
    <scope>NUCLEOTIDE SEQUENCE [LARGE SCALE GENOMIC DNA]</scope>
    <source>
        <strain evidence="8">DSM 22623</strain>
    </source>
</reference>
<name>A0A1M6F8S3_9FLAO</name>
<dbReference type="InterPro" id="IPR007627">
    <property type="entry name" value="RNA_pol_sigma70_r2"/>
</dbReference>
<dbReference type="InterPro" id="IPR013325">
    <property type="entry name" value="RNA_pol_sigma_r2"/>
</dbReference>
<organism evidence="7 8">
    <name type="scientific">Aquimarina spongiae</name>
    <dbReference type="NCBI Taxonomy" id="570521"/>
    <lineage>
        <taxon>Bacteria</taxon>
        <taxon>Pseudomonadati</taxon>
        <taxon>Bacteroidota</taxon>
        <taxon>Flavobacteriia</taxon>
        <taxon>Flavobacteriales</taxon>
        <taxon>Flavobacteriaceae</taxon>
        <taxon>Aquimarina</taxon>
    </lineage>
</organism>
<keyword evidence="3" id="KW-0731">Sigma factor</keyword>
<keyword evidence="2" id="KW-0805">Transcription regulation</keyword>
<dbReference type="InterPro" id="IPR014284">
    <property type="entry name" value="RNA_pol_sigma-70_dom"/>
</dbReference>
<dbReference type="NCBIfam" id="TIGR02937">
    <property type="entry name" value="sigma70-ECF"/>
    <property type="match status" value="1"/>
</dbReference>
<dbReference type="InterPro" id="IPR013249">
    <property type="entry name" value="RNA_pol_sigma70_r4_t2"/>
</dbReference>
<proteinExistence type="inferred from homology"/>
<dbReference type="CDD" id="cd06171">
    <property type="entry name" value="Sigma70_r4"/>
    <property type="match status" value="1"/>
</dbReference>
<evidence type="ECO:0000259" key="6">
    <source>
        <dbReference type="Pfam" id="PF08281"/>
    </source>
</evidence>
<feature type="domain" description="RNA polymerase sigma factor 70 region 4 type 2" evidence="6">
    <location>
        <begin position="124"/>
        <end position="175"/>
    </location>
</feature>
<dbReference type="InterPro" id="IPR036388">
    <property type="entry name" value="WH-like_DNA-bd_sf"/>
</dbReference>
<evidence type="ECO:0000256" key="3">
    <source>
        <dbReference type="ARBA" id="ARBA00023082"/>
    </source>
</evidence>
<evidence type="ECO:0000256" key="1">
    <source>
        <dbReference type="ARBA" id="ARBA00010641"/>
    </source>
</evidence>
<dbReference type="GO" id="GO:0003677">
    <property type="term" value="F:DNA binding"/>
    <property type="evidence" value="ECO:0007669"/>
    <property type="project" value="InterPro"/>
</dbReference>
<evidence type="ECO:0000313" key="7">
    <source>
        <dbReference type="EMBL" id="SHI94080.1"/>
    </source>
</evidence>
<dbReference type="InterPro" id="IPR013324">
    <property type="entry name" value="RNA_pol_sigma_r3/r4-like"/>
</dbReference>
<dbReference type="PANTHER" id="PTHR43133:SF46">
    <property type="entry name" value="RNA POLYMERASE SIGMA-70 FACTOR ECF SUBFAMILY"/>
    <property type="match status" value="1"/>
</dbReference>
<dbReference type="Gene3D" id="1.10.10.10">
    <property type="entry name" value="Winged helix-like DNA-binding domain superfamily/Winged helix DNA-binding domain"/>
    <property type="match status" value="1"/>
</dbReference>
<feature type="domain" description="RNA polymerase sigma-70 region 2" evidence="5">
    <location>
        <begin position="27"/>
        <end position="94"/>
    </location>
</feature>
<dbReference type="Pfam" id="PF08281">
    <property type="entry name" value="Sigma70_r4_2"/>
    <property type="match status" value="1"/>
</dbReference>
<dbReference type="Proteomes" id="UP000184432">
    <property type="component" value="Unassembled WGS sequence"/>
</dbReference>
<dbReference type="SUPFAM" id="SSF88946">
    <property type="entry name" value="Sigma2 domain of RNA polymerase sigma factors"/>
    <property type="match status" value="1"/>
</dbReference>
<dbReference type="GO" id="GO:0016987">
    <property type="term" value="F:sigma factor activity"/>
    <property type="evidence" value="ECO:0007669"/>
    <property type="project" value="UniProtKB-KW"/>
</dbReference>
<dbReference type="Pfam" id="PF04542">
    <property type="entry name" value="Sigma70_r2"/>
    <property type="match status" value="1"/>
</dbReference>
<sequence length="184" mass="21929">MKNSSADIEKALITGLTQGDEKSYRLLFDLYYEWLCNYVYKLSHDSTLSEDLVQNVMLRLWEKRSSLKISSSLKNYLFRSCHNEFLMHLRAQKKEHDILDEIKWQTLFDMYDEKEDQHEADWNKLEKMLDQLPQKCKEVFKLSRLEQKKHKEIAEILGISTKTVESHISKALRFLKTNVSGLFF</sequence>
<accession>A0A1M6F8S3</accession>
<evidence type="ECO:0000256" key="4">
    <source>
        <dbReference type="ARBA" id="ARBA00023163"/>
    </source>
</evidence>
<evidence type="ECO:0000313" key="8">
    <source>
        <dbReference type="Proteomes" id="UP000184432"/>
    </source>
</evidence>
<gene>
    <name evidence="7" type="ORF">SAMN04488508_104149</name>
</gene>
<dbReference type="GO" id="GO:0006352">
    <property type="term" value="P:DNA-templated transcription initiation"/>
    <property type="evidence" value="ECO:0007669"/>
    <property type="project" value="InterPro"/>
</dbReference>
<keyword evidence="8" id="KW-1185">Reference proteome</keyword>
<dbReference type="SUPFAM" id="SSF88659">
    <property type="entry name" value="Sigma3 and sigma4 domains of RNA polymerase sigma factors"/>
    <property type="match status" value="1"/>
</dbReference>
<dbReference type="AlphaFoldDB" id="A0A1M6F8S3"/>
<keyword evidence="4" id="KW-0804">Transcription</keyword>
<comment type="similarity">
    <text evidence="1">Belongs to the sigma-70 factor family. ECF subfamily.</text>
</comment>
<dbReference type="InterPro" id="IPR039425">
    <property type="entry name" value="RNA_pol_sigma-70-like"/>
</dbReference>
<protein>
    <submittedName>
        <fullName evidence="7">RNA polymerase sigma-70 factor, ECF subfamily</fullName>
    </submittedName>
</protein>
<dbReference type="STRING" id="570521.SAMN04488508_104149"/>
<dbReference type="OrthoDB" id="1100095at2"/>